<keyword evidence="5" id="KW-1185">Reference proteome</keyword>
<dbReference type="PANTHER" id="PTHR31623:SF17">
    <property type="entry name" value="F21J9.9"/>
    <property type="match status" value="1"/>
</dbReference>
<dbReference type="Gene3D" id="3.30.559.10">
    <property type="entry name" value="Chloramphenicol acetyltransferase-like domain"/>
    <property type="match status" value="2"/>
</dbReference>
<keyword evidence="3" id="KW-0012">Acyltransferase</keyword>
<dbReference type="Pfam" id="PF02458">
    <property type="entry name" value="Transferase"/>
    <property type="match status" value="1"/>
</dbReference>
<evidence type="ECO:0000256" key="3">
    <source>
        <dbReference type="ARBA" id="ARBA00023315"/>
    </source>
</evidence>
<proteinExistence type="inferred from homology"/>
<gene>
    <name evidence="4" type="ORF">MKW98_010450</name>
</gene>
<evidence type="ECO:0000256" key="1">
    <source>
        <dbReference type="ARBA" id="ARBA00009861"/>
    </source>
</evidence>
<comment type="similarity">
    <text evidence="1">Belongs to the plant acyltransferase family.</text>
</comment>
<dbReference type="PANTHER" id="PTHR31623">
    <property type="entry name" value="F21J9.9"/>
    <property type="match status" value="1"/>
</dbReference>
<dbReference type="GO" id="GO:0016746">
    <property type="term" value="F:acyltransferase activity"/>
    <property type="evidence" value="ECO:0007669"/>
    <property type="project" value="UniProtKB-KW"/>
</dbReference>
<evidence type="ECO:0000313" key="4">
    <source>
        <dbReference type="EMBL" id="KAI3946326.1"/>
    </source>
</evidence>
<protein>
    <recommendedName>
        <fullName evidence="6">Salutaridinol 7-O-acetyltransferase</fullName>
    </recommendedName>
</protein>
<dbReference type="AlphaFoldDB" id="A0AAD4XUI8"/>
<comment type="caution">
    <text evidence="4">The sequence shown here is derived from an EMBL/GenBank/DDBJ whole genome shotgun (WGS) entry which is preliminary data.</text>
</comment>
<evidence type="ECO:0000256" key="2">
    <source>
        <dbReference type="ARBA" id="ARBA00022679"/>
    </source>
</evidence>
<dbReference type="InterPro" id="IPR023213">
    <property type="entry name" value="CAT-like_dom_sf"/>
</dbReference>
<dbReference type="Proteomes" id="UP001202328">
    <property type="component" value="Unassembled WGS sequence"/>
</dbReference>
<evidence type="ECO:0008006" key="6">
    <source>
        <dbReference type="Google" id="ProtNLM"/>
    </source>
</evidence>
<dbReference type="EMBL" id="JAJJMB010003672">
    <property type="protein sequence ID" value="KAI3946326.1"/>
    <property type="molecule type" value="Genomic_DNA"/>
</dbReference>
<evidence type="ECO:0000313" key="5">
    <source>
        <dbReference type="Proteomes" id="UP001202328"/>
    </source>
</evidence>
<organism evidence="4 5">
    <name type="scientific">Papaver atlanticum</name>
    <dbReference type="NCBI Taxonomy" id="357466"/>
    <lineage>
        <taxon>Eukaryota</taxon>
        <taxon>Viridiplantae</taxon>
        <taxon>Streptophyta</taxon>
        <taxon>Embryophyta</taxon>
        <taxon>Tracheophyta</taxon>
        <taxon>Spermatophyta</taxon>
        <taxon>Magnoliopsida</taxon>
        <taxon>Ranunculales</taxon>
        <taxon>Papaveraceae</taxon>
        <taxon>Papaveroideae</taxon>
        <taxon>Papaver</taxon>
    </lineage>
</organism>
<keyword evidence="2" id="KW-0808">Transferase</keyword>
<name>A0AAD4XUI8_9MAGN</name>
<sequence length="470" mass="51816">MKVEIVSKEIIKPSSPIPHHLRNFKLSLLDQLLPPLYVPIVIFYSNDDDHPFSSHGSQCTKSDILKKSLSETLTKFYPIAGRIKDNILVDCTNEGVDYIETKVNGLMSDFMSVDVVHQLSPSHILADINGAAEQAQLVVQVNMFECGGVAISVCLSHKVVDACTAMTFLNAWAANARGVHAEGIVYPTFDSSSIFPALPMERQVPPFEPDDAVKGENVITKRFIFHAAGVSSLREKIAASRSGSSVFSKYPTRVEAISALIWKTFMDIDRVKMRLSSPPSTKTPVTLKSLLNFAVNLRTRLDPPLPQASFGNVIMDATAESMTTATTNDDDESSKDFAKTLDGLVGQLREAVNEINGDYIRKLKDGDTDFLKSIGNSSHLRNISAGGDDDGGIKVQVCWISSLSRFPFYETDFGWGKPCWIACNTTGEYKNSLLIMDTKCGTGIEAWVSLEEEDMSIFEENHQLLHYAKT</sequence>
<accession>A0AAD4XUI8</accession>
<reference evidence="4" key="1">
    <citation type="submission" date="2022-04" db="EMBL/GenBank/DDBJ databases">
        <title>A functionally conserved STORR gene fusion in Papaver species that diverged 16.8 million years ago.</title>
        <authorList>
            <person name="Catania T."/>
        </authorList>
    </citation>
    <scope>NUCLEOTIDE SEQUENCE</scope>
    <source>
        <strain evidence="4">S-188037</strain>
    </source>
</reference>